<dbReference type="Proteomes" id="UP001346149">
    <property type="component" value="Unassembled WGS sequence"/>
</dbReference>
<reference evidence="2 3" key="1">
    <citation type="journal article" date="2023" name="Hortic Res">
        <title>Pangenome of water caltrop reveals structural variations and asymmetric subgenome divergence after allopolyploidization.</title>
        <authorList>
            <person name="Zhang X."/>
            <person name="Chen Y."/>
            <person name="Wang L."/>
            <person name="Yuan Y."/>
            <person name="Fang M."/>
            <person name="Shi L."/>
            <person name="Lu R."/>
            <person name="Comes H.P."/>
            <person name="Ma Y."/>
            <person name="Chen Y."/>
            <person name="Huang G."/>
            <person name="Zhou Y."/>
            <person name="Zheng Z."/>
            <person name="Qiu Y."/>
        </authorList>
    </citation>
    <scope>NUCLEOTIDE SEQUENCE [LARGE SCALE GENOMIC DNA]</scope>
    <source>
        <strain evidence="2">F231</strain>
    </source>
</reference>
<dbReference type="InterPro" id="IPR008395">
    <property type="entry name" value="Agenet-like_dom"/>
</dbReference>
<dbReference type="Gene3D" id="2.30.30.490">
    <property type="match status" value="1"/>
</dbReference>
<keyword evidence="3" id="KW-1185">Reference proteome</keyword>
<sequence>MYAGDGECFVSWEEQIMCGDRGGRLVHFYLKKASGESMLSVIGTERSIRHMLYVGTDELRLVCGNHRLIKSSLRWRAKREAVDFLNSLVSDSRMEDSAQCFTSVKKLATRKLRSSNEEIKWSGEACFCTKQLKHYSAFCRNNITVAVHSFVFIMAEFDEHEEGHYLGYIVDMHEDMIGLKKVQVRWFYLTREICHMFPQYNPHPHEAFITPQVEVISADCVEGPVTVLSLQHYEAFSAANLQVVPPAEILMCYRQIENSRIQPFSLFNLHGYLKQEVVSLLNPSLETRSKIKGNNGNGTNDIEVSRVNHALSGGPRSQVVKHVQPKLILNMSKSMAGINIDGSKYRSSSLVRINGKIELLCQDSGICGCWFRCQILKISFQKMKVRYEDVLDIDDSAKLEEWVPTSRVANPDRHDMRCPGRKTIRPWPPKEHTTCSFEIGSAVDTWWCDGWWEGVVIGDIPKLDQMQVYLTGEEKILSLDRRYLRNSRDWIDNRWVEIKPKPEIAYLIFSKGLQIPKLIPDSGSCNLEKQLGPRDNRVSTPHINDSMEVEQEILGQTDTYKLLEGSASSHCDGDNA</sequence>
<evidence type="ECO:0000313" key="2">
    <source>
        <dbReference type="EMBL" id="KAK4804676.1"/>
    </source>
</evidence>
<dbReference type="PROSITE" id="PS51038">
    <property type="entry name" value="BAH"/>
    <property type="match status" value="1"/>
</dbReference>
<protein>
    <recommendedName>
        <fullName evidence="1">BAH domain-containing protein</fullName>
    </recommendedName>
</protein>
<gene>
    <name evidence="2" type="ORF">SAY86_004493</name>
</gene>
<dbReference type="InterPro" id="IPR014002">
    <property type="entry name" value="Agenet_dom_plant"/>
</dbReference>
<dbReference type="SMART" id="SM00743">
    <property type="entry name" value="Agenet"/>
    <property type="match status" value="1"/>
</dbReference>
<dbReference type="AlphaFoldDB" id="A0AAN7RNV9"/>
<dbReference type="InterPro" id="IPR043151">
    <property type="entry name" value="BAH_sf"/>
</dbReference>
<dbReference type="InterPro" id="IPR001025">
    <property type="entry name" value="BAH_dom"/>
</dbReference>
<feature type="domain" description="BAH" evidence="1">
    <location>
        <begin position="143"/>
        <end position="267"/>
    </location>
</feature>
<dbReference type="GO" id="GO:0003682">
    <property type="term" value="F:chromatin binding"/>
    <property type="evidence" value="ECO:0007669"/>
    <property type="project" value="InterPro"/>
</dbReference>
<comment type="caution">
    <text evidence="2">The sequence shown here is derived from an EMBL/GenBank/DDBJ whole genome shotgun (WGS) entry which is preliminary data.</text>
</comment>
<dbReference type="Pfam" id="PF05641">
    <property type="entry name" value="Agenet"/>
    <property type="match status" value="1"/>
</dbReference>
<proteinExistence type="predicted"/>
<dbReference type="PANTHER" id="PTHR31917">
    <property type="entry name" value="AGENET DOMAIN-CONTAINING PROTEIN-RELATED"/>
    <property type="match status" value="1"/>
</dbReference>
<organism evidence="2 3">
    <name type="scientific">Trapa natans</name>
    <name type="common">Water chestnut</name>
    <dbReference type="NCBI Taxonomy" id="22666"/>
    <lineage>
        <taxon>Eukaryota</taxon>
        <taxon>Viridiplantae</taxon>
        <taxon>Streptophyta</taxon>
        <taxon>Embryophyta</taxon>
        <taxon>Tracheophyta</taxon>
        <taxon>Spermatophyta</taxon>
        <taxon>Magnoliopsida</taxon>
        <taxon>eudicotyledons</taxon>
        <taxon>Gunneridae</taxon>
        <taxon>Pentapetalae</taxon>
        <taxon>rosids</taxon>
        <taxon>malvids</taxon>
        <taxon>Myrtales</taxon>
        <taxon>Lythraceae</taxon>
        <taxon>Trapa</taxon>
    </lineage>
</organism>
<name>A0AAN7RNV9_TRANT</name>
<evidence type="ECO:0000313" key="3">
    <source>
        <dbReference type="Proteomes" id="UP001346149"/>
    </source>
</evidence>
<dbReference type="EMBL" id="JAXQNO010000001">
    <property type="protein sequence ID" value="KAK4804676.1"/>
    <property type="molecule type" value="Genomic_DNA"/>
</dbReference>
<accession>A0AAN7RNV9</accession>
<evidence type="ECO:0000259" key="1">
    <source>
        <dbReference type="PROSITE" id="PS51038"/>
    </source>
</evidence>
<dbReference type="PANTHER" id="PTHR31917:SF3">
    <property type="entry name" value="BROMO ADJACENT-LIKE DOMAIN PROTEIN"/>
    <property type="match status" value="1"/>
</dbReference>